<evidence type="ECO:0000313" key="2">
    <source>
        <dbReference type="Proteomes" id="UP001497680"/>
    </source>
</evidence>
<organism evidence="1 2">
    <name type="scientific">Hypoxylon rubiginosum</name>
    <dbReference type="NCBI Taxonomy" id="110542"/>
    <lineage>
        <taxon>Eukaryota</taxon>
        <taxon>Fungi</taxon>
        <taxon>Dikarya</taxon>
        <taxon>Ascomycota</taxon>
        <taxon>Pezizomycotina</taxon>
        <taxon>Sordariomycetes</taxon>
        <taxon>Xylariomycetidae</taxon>
        <taxon>Xylariales</taxon>
        <taxon>Hypoxylaceae</taxon>
        <taxon>Hypoxylon</taxon>
    </lineage>
</organism>
<accession>A0ACC0CRA1</accession>
<protein>
    <submittedName>
        <fullName evidence="1">Uncharacterized protein</fullName>
    </submittedName>
</protein>
<reference evidence="1 2" key="1">
    <citation type="journal article" date="2022" name="New Phytol.">
        <title>Ecological generalism drives hyperdiversity of secondary metabolite gene clusters in xylarialean endophytes.</title>
        <authorList>
            <person name="Franco M.E.E."/>
            <person name="Wisecaver J.H."/>
            <person name="Arnold A.E."/>
            <person name="Ju Y.M."/>
            <person name="Slot J.C."/>
            <person name="Ahrendt S."/>
            <person name="Moore L.P."/>
            <person name="Eastman K.E."/>
            <person name="Scott K."/>
            <person name="Konkel Z."/>
            <person name="Mondo S.J."/>
            <person name="Kuo A."/>
            <person name="Hayes R.D."/>
            <person name="Haridas S."/>
            <person name="Andreopoulos B."/>
            <person name="Riley R."/>
            <person name="LaButti K."/>
            <person name="Pangilinan J."/>
            <person name="Lipzen A."/>
            <person name="Amirebrahimi M."/>
            <person name="Yan J."/>
            <person name="Adam C."/>
            <person name="Keymanesh K."/>
            <person name="Ng V."/>
            <person name="Louie K."/>
            <person name="Northen T."/>
            <person name="Drula E."/>
            <person name="Henrissat B."/>
            <person name="Hsieh H.M."/>
            <person name="Youens-Clark K."/>
            <person name="Lutzoni F."/>
            <person name="Miadlikowska J."/>
            <person name="Eastwood D.C."/>
            <person name="Hamelin R.C."/>
            <person name="Grigoriev I.V."/>
            <person name="U'Ren J.M."/>
        </authorList>
    </citation>
    <scope>NUCLEOTIDE SEQUENCE [LARGE SCALE GENOMIC DNA]</scope>
    <source>
        <strain evidence="1 2">ER1909</strain>
    </source>
</reference>
<dbReference type="Proteomes" id="UP001497680">
    <property type="component" value="Unassembled WGS sequence"/>
</dbReference>
<gene>
    <name evidence="1" type="ORF">F4821DRAFT_202316</name>
</gene>
<comment type="caution">
    <text evidence="1">The sequence shown here is derived from an EMBL/GenBank/DDBJ whole genome shotgun (WGS) entry which is preliminary data.</text>
</comment>
<dbReference type="EMBL" id="MU394360">
    <property type="protein sequence ID" value="KAI6082916.1"/>
    <property type="molecule type" value="Genomic_DNA"/>
</dbReference>
<evidence type="ECO:0000313" key="1">
    <source>
        <dbReference type="EMBL" id="KAI6082916.1"/>
    </source>
</evidence>
<proteinExistence type="predicted"/>
<name>A0ACC0CRA1_9PEZI</name>
<keyword evidence="2" id="KW-1185">Reference proteome</keyword>
<sequence>MADSMCGPSNAAKGLTRHLDQDRSLQRDRFTGPSGTHDVTQGFRNLRLGQNTEFSSFQHQNAVLPGPLHHQPHNELLQHSRPDLLSSNPLDWAKQFNQRGPVAPSYNLGPSSIPTTTVPTPGTFSLAAQPPPFSSYTPNQVPQHLQQAPRSYALGQFSQAPHPYLSQPQTTVQGTPISAPGFQDSQISIPDNQNPDFDFDNELRAWCAANGPESQAQANEFLQSDTIQQEEQVINQQTAVPADSHQLAEPALTSLREETAPTNVQEPRRAEEQTKSQGAEDSELAQAAQQILDSVSNNESVKFRESAFMQMMRKIAAQDLVVRNNALVDAPQAIMDAESGKTVPRHATVEDEFAS</sequence>